<evidence type="ECO:0000256" key="2">
    <source>
        <dbReference type="ARBA" id="ARBA00022523"/>
    </source>
</evidence>
<dbReference type="InterPro" id="IPR006766">
    <property type="entry name" value="EXORDIUM-like"/>
</dbReference>
<reference evidence="7" key="1">
    <citation type="submission" date="2025-08" db="UniProtKB">
        <authorList>
            <consortium name="RefSeq"/>
        </authorList>
    </citation>
    <scope>IDENTIFICATION</scope>
</reference>
<name>A0A1U8AXP7_NELNU</name>
<evidence type="ECO:0000313" key="6">
    <source>
        <dbReference type="Proteomes" id="UP000189703"/>
    </source>
</evidence>
<organism evidence="6 7">
    <name type="scientific">Nelumbo nucifera</name>
    <name type="common">Sacred lotus</name>
    <dbReference type="NCBI Taxonomy" id="4432"/>
    <lineage>
        <taxon>Eukaryota</taxon>
        <taxon>Viridiplantae</taxon>
        <taxon>Streptophyta</taxon>
        <taxon>Embryophyta</taxon>
        <taxon>Tracheophyta</taxon>
        <taxon>Spermatophyta</taxon>
        <taxon>Magnoliopsida</taxon>
        <taxon>Proteales</taxon>
        <taxon>Nelumbonaceae</taxon>
        <taxon>Nelumbo</taxon>
    </lineage>
</organism>
<dbReference type="PANTHER" id="PTHR31279:SF54">
    <property type="entry name" value="PROTEIN EXORDIUM-RELATED"/>
    <property type="match status" value="1"/>
</dbReference>
<dbReference type="GO" id="GO:0048046">
    <property type="term" value="C:apoplast"/>
    <property type="evidence" value="ECO:0007669"/>
    <property type="project" value="UniProtKB-SubCell"/>
</dbReference>
<dbReference type="Proteomes" id="UP000189703">
    <property type="component" value="Unplaced"/>
</dbReference>
<dbReference type="KEGG" id="nnu:104608692"/>
<accession>A0A1U8AXP7</accession>
<keyword evidence="3" id="KW-0964">Secreted</keyword>
<sequence>MASLSVPTRFFFFLLLLFFQLLPLFHFSSGKGIPEKDQRFQYHNGTLLHGKTSINLIWYGKFNTNQRAIISDFVSSLCKSTFFKVGQAQPSVSSWWKAIEKYYQMESKKKKKDAIVLQEGKQILDENYSMGRTLSILQILQLAARGEQKDAINVVLTSSDVTVEGFCRSRCGIHGTSESKTAGEHHNKFTYIWVGNPASQCPGVCAWPFHQPVYGPKGTPLVPPNNDVGMDGVVINLASLLAATATNPFADGFFQGPAEAPLEAASACPGVFGKGAYPGYAGKLLVDPKTGASYNAYGINGKKYLLPALFDPSTNSCWTLV</sequence>
<comment type="subcellular location">
    <subcellularLocation>
        <location evidence="1">Secreted</location>
        <location evidence="1">Extracellular space</location>
        <location evidence="1">Apoplast</location>
    </subcellularLocation>
</comment>
<dbReference type="OrthoDB" id="2017091at2759"/>
<gene>
    <name evidence="7" type="primary">LOC104608692</name>
</gene>
<evidence type="ECO:0000256" key="3">
    <source>
        <dbReference type="ARBA" id="ARBA00022525"/>
    </source>
</evidence>
<dbReference type="AlphaFoldDB" id="A0A1U8AXP7"/>
<evidence type="ECO:0000256" key="1">
    <source>
        <dbReference type="ARBA" id="ARBA00004271"/>
    </source>
</evidence>
<dbReference type="Pfam" id="PF04674">
    <property type="entry name" value="Phi_1"/>
    <property type="match status" value="1"/>
</dbReference>
<dbReference type="RefSeq" id="XP_010273047.1">
    <property type="nucleotide sequence ID" value="XM_010274745.1"/>
</dbReference>
<dbReference type="GeneID" id="104608692"/>
<protein>
    <submittedName>
        <fullName evidence="7">Protein EXORDIUM-like</fullName>
    </submittedName>
</protein>
<proteinExistence type="inferred from homology"/>
<evidence type="ECO:0000256" key="4">
    <source>
        <dbReference type="ARBA" id="ARBA00022729"/>
    </source>
</evidence>
<dbReference type="PANTHER" id="PTHR31279">
    <property type="entry name" value="PROTEIN EXORDIUM-LIKE 5"/>
    <property type="match status" value="1"/>
</dbReference>
<evidence type="ECO:0000313" key="7">
    <source>
        <dbReference type="RefSeq" id="XP_010273047.1"/>
    </source>
</evidence>
<keyword evidence="2" id="KW-0052">Apoplast</keyword>
<evidence type="ECO:0000256" key="5">
    <source>
        <dbReference type="ARBA" id="ARBA00023591"/>
    </source>
</evidence>
<keyword evidence="6" id="KW-1185">Reference proteome</keyword>
<comment type="similarity">
    <text evidence="5">Belongs to the EXORDIUM family.</text>
</comment>
<keyword evidence="4" id="KW-0732">Signal</keyword>